<feature type="chain" id="PRO_5046510438" description="C1q domain-containing protein" evidence="1">
    <location>
        <begin position="17"/>
        <end position="364"/>
    </location>
</feature>
<evidence type="ECO:0000313" key="2">
    <source>
        <dbReference type="EMBL" id="MDR6403291.1"/>
    </source>
</evidence>
<name>A0ABU1L987_9FLAO</name>
<evidence type="ECO:0000256" key="1">
    <source>
        <dbReference type="SAM" id="SignalP"/>
    </source>
</evidence>
<organism evidence="2 3">
    <name type="scientific">Chryseobacterium geocarposphaerae</name>
    <dbReference type="NCBI Taxonomy" id="1416776"/>
    <lineage>
        <taxon>Bacteria</taxon>
        <taxon>Pseudomonadati</taxon>
        <taxon>Bacteroidota</taxon>
        <taxon>Flavobacteriia</taxon>
        <taxon>Flavobacteriales</taxon>
        <taxon>Weeksellaceae</taxon>
        <taxon>Chryseobacterium group</taxon>
        <taxon>Chryseobacterium</taxon>
    </lineage>
</organism>
<reference evidence="2 3" key="1">
    <citation type="submission" date="2023-07" db="EMBL/GenBank/DDBJ databases">
        <title>Sorghum-associated microbial communities from plants grown in Nebraska, USA.</title>
        <authorList>
            <person name="Schachtman D."/>
        </authorList>
    </citation>
    <scope>NUCLEOTIDE SEQUENCE [LARGE SCALE GENOMIC DNA]</scope>
    <source>
        <strain evidence="2 3">DS1709</strain>
    </source>
</reference>
<protein>
    <recommendedName>
        <fullName evidence="4">C1q domain-containing protein</fullName>
    </recommendedName>
</protein>
<keyword evidence="3" id="KW-1185">Reference proteome</keyword>
<sequence>MKTSILFILISCNLFAQVGINTPNPQDIFHVDGARDNPANGIPNAAQQANDLILSSTGNLGLGTTIPANKFHVVANTTSAGRFTLIDALQGTVDAPTLVLRNISPVATGNRTFLGFNNTGPTTGGANWGIGSIRTTTTEDFYMGNSLGATYIERFRITAAGNVGIGTNAPTAKLEISSGANGTSGLKFTNMNSASTPVANAAGLAVDATGNVVVEAVIQKARFKGSISTVSLPANNSSQTGPFTMLSYTESIDIGNNFVTNTFTAPRTGYYIVSANIVLVPSVDWNTSSNELYFDALVNGALTLANTNVFSVSTSTSVEGPSVSINGLVSMNAGQQLTIRGWMFNNNIARTIQTGRTFLSISEL</sequence>
<dbReference type="RefSeq" id="WP_115980914.1">
    <property type="nucleotide sequence ID" value="NZ_JAVDQS010000001.1"/>
</dbReference>
<keyword evidence="1" id="KW-0732">Signal</keyword>
<dbReference type="EMBL" id="JAVDQS010000001">
    <property type="protein sequence ID" value="MDR6403291.1"/>
    <property type="molecule type" value="Genomic_DNA"/>
</dbReference>
<dbReference type="InterPro" id="IPR008983">
    <property type="entry name" value="Tumour_necrosis_fac-like_dom"/>
</dbReference>
<evidence type="ECO:0000313" key="3">
    <source>
        <dbReference type="Proteomes" id="UP001184853"/>
    </source>
</evidence>
<evidence type="ECO:0008006" key="4">
    <source>
        <dbReference type="Google" id="ProtNLM"/>
    </source>
</evidence>
<proteinExistence type="predicted"/>
<accession>A0ABU1L987</accession>
<dbReference type="Gene3D" id="2.60.120.40">
    <property type="match status" value="1"/>
</dbReference>
<comment type="caution">
    <text evidence="2">The sequence shown here is derived from an EMBL/GenBank/DDBJ whole genome shotgun (WGS) entry which is preliminary data.</text>
</comment>
<feature type="signal peptide" evidence="1">
    <location>
        <begin position="1"/>
        <end position="16"/>
    </location>
</feature>
<dbReference type="SUPFAM" id="SSF49842">
    <property type="entry name" value="TNF-like"/>
    <property type="match status" value="1"/>
</dbReference>
<dbReference type="Proteomes" id="UP001184853">
    <property type="component" value="Unassembled WGS sequence"/>
</dbReference>
<gene>
    <name evidence="2" type="ORF">J2781_000195</name>
</gene>